<dbReference type="PATRIC" id="fig|128780.6.peg.3129"/>
<dbReference type="KEGG" id="sacz:AOT14_30920"/>
<dbReference type="NCBIfam" id="NF047335">
    <property type="entry name" value="T3SS_XAC0095"/>
    <property type="match status" value="1"/>
</dbReference>
<accession>A0A0S1B304</accession>
<protein>
    <recommendedName>
        <fullName evidence="1">XAC0095-like domain-containing protein</fullName>
    </recommendedName>
</protein>
<reference evidence="2 3" key="1">
    <citation type="journal article" date="2015" name="Genome Announc.">
        <title>Complete Genome Sequencing of Stenotrophomonas acidaminiphila ZAC14D2_NAIMI4_2, a Multidrug-Resistant Strain Isolated from Sediments of a Polluted River in Mexico, Uncovers New Antibiotic Resistance Genes and a Novel Class-II Lasso Peptide Biosynthesis Gene Cluster.</title>
        <authorList>
            <person name="Vinuesa P."/>
            <person name="Ochoa-Sanchez L.E."/>
        </authorList>
    </citation>
    <scope>NUCLEOTIDE SEQUENCE [LARGE SCALE GENOMIC DNA]</scope>
    <source>
        <strain evidence="2 3">ZAC14D2_NAIMI4_2</strain>
    </source>
</reference>
<feature type="domain" description="XAC0095-like" evidence="1">
    <location>
        <begin position="12"/>
        <end position="76"/>
    </location>
</feature>
<dbReference type="Proteomes" id="UP000061010">
    <property type="component" value="Chromosome"/>
</dbReference>
<dbReference type="OrthoDB" id="6048106at2"/>
<proteinExistence type="predicted"/>
<dbReference type="AlphaFoldDB" id="A0A0S1B304"/>
<dbReference type="EMBL" id="CP012900">
    <property type="protein sequence ID" value="ALJ29440.1"/>
    <property type="molecule type" value="Genomic_DNA"/>
</dbReference>
<evidence type="ECO:0000313" key="3">
    <source>
        <dbReference type="Proteomes" id="UP000061010"/>
    </source>
</evidence>
<dbReference type="InterPro" id="IPR058099">
    <property type="entry name" value="T3SS_XAC0095_dom"/>
</dbReference>
<name>A0A0S1B304_9GAMM</name>
<evidence type="ECO:0000259" key="1">
    <source>
        <dbReference type="Pfam" id="PF26642"/>
    </source>
</evidence>
<sequence>MYTAPSPPAPVPGYLLPEGAHALLLEVGDVMQLLAALAATEQGNHDLTAHLLCQPGVLAQCLRSLSARINVALRECNGAAQSACDAQEAP</sequence>
<gene>
    <name evidence="2" type="ORF">AOT14_30920</name>
</gene>
<keyword evidence="3" id="KW-1185">Reference proteome</keyword>
<evidence type="ECO:0000313" key="2">
    <source>
        <dbReference type="EMBL" id="ALJ29440.1"/>
    </source>
</evidence>
<organism evidence="2 3">
    <name type="scientific">Stenotrophomonas acidaminiphila</name>
    <dbReference type="NCBI Taxonomy" id="128780"/>
    <lineage>
        <taxon>Bacteria</taxon>
        <taxon>Pseudomonadati</taxon>
        <taxon>Pseudomonadota</taxon>
        <taxon>Gammaproteobacteria</taxon>
        <taxon>Lysobacterales</taxon>
        <taxon>Lysobacteraceae</taxon>
        <taxon>Stenotrophomonas</taxon>
    </lineage>
</organism>
<dbReference type="Pfam" id="PF26642">
    <property type="entry name" value="XAC0095_dom"/>
    <property type="match status" value="1"/>
</dbReference>